<reference evidence="2 3" key="1">
    <citation type="submission" date="2023-08" db="EMBL/GenBank/DDBJ databases">
        <title>Implementing the SeqCode for naming new Mesorhizobium species isolated from Vachellia karroo root nodules.</title>
        <authorList>
            <person name="Van Lill M."/>
        </authorList>
    </citation>
    <scope>NUCLEOTIDE SEQUENCE [LARGE SCALE GENOMIC DNA]</scope>
    <source>
        <strain evidence="2 3">VK2B</strain>
    </source>
</reference>
<dbReference type="RefSeq" id="WP_320297595.1">
    <property type="nucleotide sequence ID" value="NZ_JAVIIU010000011.1"/>
</dbReference>
<dbReference type="PANTHER" id="PTHR30595:SF6">
    <property type="entry name" value="SCHLAFEN ALBA-2 DOMAIN-CONTAINING PROTEIN"/>
    <property type="match status" value="1"/>
</dbReference>
<protein>
    <submittedName>
        <fullName evidence="2">ATP-binding protein</fullName>
    </submittedName>
</protein>
<sequence length="470" mass="52343">MYGYNPFGKQIGELEVGDLAALRDVPEGWYVEYKQEIPNGRSIAKSLSAFANTYGGWLFYGIKETGDGRRVAGEFPGIPAKDVAAAEQAIRQAASTLVSPSPTFETKILNGPDGELGIGADQSVIAIGIPAGNNAPYVHGSGVIYRRVADSSEPRPETDRHFLDLLWQRGKDRRKAFDKFIRTKPGLSEAEGDISTLRICFLPDPWDERQIDSKLEFEEFATFMNSTDDGGIPFDNVFPTGNGFIARQIRNNNATGTVFSWRYHFDCASEVTLPLNAVQVDDVRDAASFLRGYEFSSVYLKKFSEHDMRHFHLVDISQLFSIIHAIMRRKRALLSREGMGWRVYYKVQLSNFWRRVPFVDLKEVADFVATHGVPIVQDQTAYIPLGRGPGSCTEIKPYNNSALDADSELQVDATIIFLNVCRALGLPPIAFGLTGKEEEGKEHTSLTRLLNLGQRAQEVTMRRGKSQGDG</sequence>
<dbReference type="Proteomes" id="UP001280156">
    <property type="component" value="Unassembled WGS sequence"/>
</dbReference>
<comment type="caution">
    <text evidence="2">The sequence shown here is derived from an EMBL/GenBank/DDBJ whole genome shotgun (WGS) entry which is preliminary data.</text>
</comment>
<evidence type="ECO:0000313" key="3">
    <source>
        <dbReference type="Proteomes" id="UP001280156"/>
    </source>
</evidence>
<organism evidence="2 3">
    <name type="scientific">Mesorhizobium humile</name>
    <dbReference type="NCBI Taxonomy" id="3072313"/>
    <lineage>
        <taxon>Bacteria</taxon>
        <taxon>Pseudomonadati</taxon>
        <taxon>Pseudomonadota</taxon>
        <taxon>Alphaproteobacteria</taxon>
        <taxon>Hyphomicrobiales</taxon>
        <taxon>Phyllobacteriaceae</taxon>
        <taxon>Mesorhizobium</taxon>
    </lineage>
</organism>
<feature type="domain" description="Schlafen AlbA-2" evidence="1">
    <location>
        <begin position="28"/>
        <end position="154"/>
    </location>
</feature>
<gene>
    <name evidence="2" type="ORF">RFM52_31080</name>
</gene>
<name>A0ABU4YSG0_9HYPH</name>
<dbReference type="Pfam" id="PF04326">
    <property type="entry name" value="SLFN_AlbA_2"/>
    <property type="match status" value="1"/>
</dbReference>
<evidence type="ECO:0000313" key="2">
    <source>
        <dbReference type="EMBL" id="MDX8489621.1"/>
    </source>
</evidence>
<keyword evidence="3" id="KW-1185">Reference proteome</keyword>
<dbReference type="Gene3D" id="3.30.950.30">
    <property type="entry name" value="Schlafen, AAA domain"/>
    <property type="match status" value="1"/>
</dbReference>
<accession>A0ABU4YSG0</accession>
<dbReference type="InterPro" id="IPR007421">
    <property type="entry name" value="Schlafen_AlbA_2_dom"/>
</dbReference>
<keyword evidence="2" id="KW-0547">Nucleotide-binding</keyword>
<evidence type="ECO:0000259" key="1">
    <source>
        <dbReference type="Pfam" id="PF04326"/>
    </source>
</evidence>
<dbReference type="InterPro" id="IPR038461">
    <property type="entry name" value="Schlafen_AlbA_2_dom_sf"/>
</dbReference>
<keyword evidence="2" id="KW-0067">ATP-binding</keyword>
<dbReference type="PANTHER" id="PTHR30595">
    <property type="entry name" value="GLPR-RELATED TRANSCRIPTIONAL REPRESSOR"/>
    <property type="match status" value="1"/>
</dbReference>
<dbReference type="GO" id="GO:0005524">
    <property type="term" value="F:ATP binding"/>
    <property type="evidence" value="ECO:0007669"/>
    <property type="project" value="UniProtKB-KW"/>
</dbReference>
<proteinExistence type="predicted"/>
<dbReference type="EMBL" id="JAVIIV010000036">
    <property type="protein sequence ID" value="MDX8489621.1"/>
    <property type="molecule type" value="Genomic_DNA"/>
</dbReference>